<dbReference type="EMBL" id="CM004393">
    <property type="protein sequence ID" value="OAY45821.1"/>
    <property type="molecule type" value="Genomic_DNA"/>
</dbReference>
<reference evidence="2" key="1">
    <citation type="submission" date="2016-02" db="EMBL/GenBank/DDBJ databases">
        <title>WGS assembly of Manihot esculenta.</title>
        <authorList>
            <person name="Bredeson J.V."/>
            <person name="Prochnik S.E."/>
            <person name="Lyons J.B."/>
            <person name="Schmutz J."/>
            <person name="Grimwood J."/>
            <person name="Vrebalov J."/>
            <person name="Bart R.S."/>
            <person name="Amuge T."/>
            <person name="Ferguson M.E."/>
            <person name="Green R."/>
            <person name="Putnam N."/>
            <person name="Stites J."/>
            <person name="Rounsley S."/>
            <person name="Rokhsar D.S."/>
        </authorList>
    </citation>
    <scope>NUCLEOTIDE SEQUENCE [LARGE SCALE GENOMIC DNA]</scope>
    <source>
        <tissue evidence="2">Leaf</tissue>
    </source>
</reference>
<protein>
    <submittedName>
        <fullName evidence="2">Uncharacterized protein</fullName>
    </submittedName>
</protein>
<keyword evidence="1" id="KW-0472">Membrane</keyword>
<dbReference type="AlphaFoldDB" id="A0A2C9VLG9"/>
<sequence>MVSLTGSMFFPATATLPIRFFTKARQKRGPFLYLFFLFPLFLISSVCLLGSWPAFCKCF</sequence>
<accession>A0A2C9VLG9</accession>
<feature type="transmembrane region" description="Helical" evidence="1">
    <location>
        <begin position="31"/>
        <end position="55"/>
    </location>
</feature>
<keyword evidence="1" id="KW-1133">Transmembrane helix</keyword>
<proteinExistence type="predicted"/>
<evidence type="ECO:0000256" key="1">
    <source>
        <dbReference type="SAM" id="Phobius"/>
    </source>
</evidence>
<organism evidence="2">
    <name type="scientific">Manihot esculenta</name>
    <name type="common">Cassava</name>
    <name type="synonym">Jatropha manihot</name>
    <dbReference type="NCBI Taxonomy" id="3983"/>
    <lineage>
        <taxon>Eukaryota</taxon>
        <taxon>Viridiplantae</taxon>
        <taxon>Streptophyta</taxon>
        <taxon>Embryophyta</taxon>
        <taxon>Tracheophyta</taxon>
        <taxon>Spermatophyta</taxon>
        <taxon>Magnoliopsida</taxon>
        <taxon>eudicotyledons</taxon>
        <taxon>Gunneridae</taxon>
        <taxon>Pentapetalae</taxon>
        <taxon>rosids</taxon>
        <taxon>fabids</taxon>
        <taxon>Malpighiales</taxon>
        <taxon>Euphorbiaceae</taxon>
        <taxon>Crotonoideae</taxon>
        <taxon>Manihoteae</taxon>
        <taxon>Manihot</taxon>
    </lineage>
</organism>
<evidence type="ECO:0000313" key="2">
    <source>
        <dbReference type="EMBL" id="OAY45821.1"/>
    </source>
</evidence>
<gene>
    <name evidence="2" type="ORF">MANES_07G094500</name>
</gene>
<name>A0A2C9VLG9_MANES</name>
<keyword evidence="1" id="KW-0812">Transmembrane</keyword>